<keyword evidence="2" id="KW-1185">Reference proteome</keyword>
<dbReference type="Proteomes" id="UP001597097">
    <property type="component" value="Unassembled WGS sequence"/>
</dbReference>
<dbReference type="RefSeq" id="WP_219538322.1">
    <property type="nucleotide sequence ID" value="NZ_JAHKRM010000046.1"/>
</dbReference>
<gene>
    <name evidence="1" type="ORF">ACFSJ0_36945</name>
</gene>
<dbReference type="EMBL" id="JBHUCM010000032">
    <property type="protein sequence ID" value="MFD1542692.1"/>
    <property type="molecule type" value="Genomic_DNA"/>
</dbReference>
<organism evidence="1 2">
    <name type="scientific">Nonomuraea guangzhouensis</name>
    <dbReference type="NCBI Taxonomy" id="1291555"/>
    <lineage>
        <taxon>Bacteria</taxon>
        <taxon>Bacillati</taxon>
        <taxon>Actinomycetota</taxon>
        <taxon>Actinomycetes</taxon>
        <taxon>Streptosporangiales</taxon>
        <taxon>Streptosporangiaceae</taxon>
        <taxon>Nonomuraea</taxon>
    </lineage>
</organism>
<protein>
    <submittedName>
        <fullName evidence="1">Uncharacterized protein</fullName>
    </submittedName>
</protein>
<reference evidence="2" key="1">
    <citation type="journal article" date="2019" name="Int. J. Syst. Evol. Microbiol.">
        <title>The Global Catalogue of Microorganisms (GCM) 10K type strain sequencing project: providing services to taxonomists for standard genome sequencing and annotation.</title>
        <authorList>
            <consortium name="The Broad Institute Genomics Platform"/>
            <consortium name="The Broad Institute Genome Sequencing Center for Infectious Disease"/>
            <person name="Wu L."/>
            <person name="Ma J."/>
        </authorList>
    </citation>
    <scope>NUCLEOTIDE SEQUENCE [LARGE SCALE GENOMIC DNA]</scope>
    <source>
        <strain evidence="2">CGMCC 1.15399</strain>
    </source>
</reference>
<evidence type="ECO:0000313" key="2">
    <source>
        <dbReference type="Proteomes" id="UP001597097"/>
    </source>
</evidence>
<proteinExistence type="predicted"/>
<sequence>MGFGVRQFELTLMHRMRDLNDGRVEDALIDMGASRAELRAAHTQWTKMAHSVRTRKGLAGLRTVLGPPPYQGRTTIGSLTCDVARWALPAWPDLEFEVLLGPDGAVWNQWFVRPHGDKALAFADLVPWGCVVADVASSFPGAAQGEGSAPHHWVVDFAHEGTDYRARFVYGLYQRLDRA</sequence>
<accession>A0ABW4GND6</accession>
<name>A0ABW4GND6_9ACTN</name>
<evidence type="ECO:0000313" key="1">
    <source>
        <dbReference type="EMBL" id="MFD1542692.1"/>
    </source>
</evidence>
<comment type="caution">
    <text evidence="1">The sequence shown here is derived from an EMBL/GenBank/DDBJ whole genome shotgun (WGS) entry which is preliminary data.</text>
</comment>